<dbReference type="KEGG" id="bsen:DP114_07350"/>
<evidence type="ECO:0000313" key="4">
    <source>
        <dbReference type="Proteomes" id="UP000503129"/>
    </source>
</evidence>
<reference evidence="3 4" key="1">
    <citation type="submission" date="2018-06" db="EMBL/GenBank/DDBJ databases">
        <title>Comparative genomics of Brasilonema spp. strains.</title>
        <authorList>
            <person name="Alvarenga D.O."/>
            <person name="Fiore M.F."/>
            <person name="Varani A.M."/>
        </authorList>
    </citation>
    <scope>NUCLEOTIDE SEQUENCE [LARGE SCALE GENOMIC DNA]</scope>
    <source>
        <strain evidence="3 4">CENA114</strain>
    </source>
</reference>
<gene>
    <name evidence="3" type="ORF">DP114_07350</name>
</gene>
<dbReference type="AlphaFoldDB" id="A0A856MAH1"/>
<evidence type="ECO:0000313" key="3">
    <source>
        <dbReference type="EMBL" id="QDL07738.1"/>
    </source>
</evidence>
<dbReference type="PANTHER" id="PTHR48104:SF30">
    <property type="entry name" value="METACASPASE-1"/>
    <property type="match status" value="1"/>
</dbReference>
<protein>
    <submittedName>
        <fullName evidence="3">Caspase family protein</fullName>
    </submittedName>
</protein>
<dbReference type="GO" id="GO:0004197">
    <property type="term" value="F:cysteine-type endopeptidase activity"/>
    <property type="evidence" value="ECO:0007669"/>
    <property type="project" value="InterPro"/>
</dbReference>
<dbReference type="GO" id="GO:0005737">
    <property type="term" value="C:cytoplasm"/>
    <property type="evidence" value="ECO:0007669"/>
    <property type="project" value="TreeGrafter"/>
</dbReference>
<dbReference type="Gene3D" id="3.40.50.1460">
    <property type="match status" value="1"/>
</dbReference>
<evidence type="ECO:0000256" key="1">
    <source>
        <dbReference type="SAM" id="Coils"/>
    </source>
</evidence>
<dbReference type="PANTHER" id="PTHR48104">
    <property type="entry name" value="METACASPASE-4"/>
    <property type="match status" value="1"/>
</dbReference>
<organism evidence="3 4">
    <name type="scientific">Brasilonema sennae CENA114</name>
    <dbReference type="NCBI Taxonomy" id="415709"/>
    <lineage>
        <taxon>Bacteria</taxon>
        <taxon>Bacillati</taxon>
        <taxon>Cyanobacteriota</taxon>
        <taxon>Cyanophyceae</taxon>
        <taxon>Nostocales</taxon>
        <taxon>Scytonemataceae</taxon>
        <taxon>Brasilonema</taxon>
        <taxon>Bromeliae group (in: Brasilonema)</taxon>
    </lineage>
</organism>
<dbReference type="InterPro" id="IPR029030">
    <property type="entry name" value="Caspase-like_dom_sf"/>
</dbReference>
<accession>A0A856MAH1</accession>
<dbReference type="Pfam" id="PF00656">
    <property type="entry name" value="Peptidase_C14"/>
    <property type="match status" value="1"/>
</dbReference>
<dbReference type="RefSeq" id="WP_169265832.1">
    <property type="nucleotide sequence ID" value="NZ_CAWOXK010000001.1"/>
</dbReference>
<keyword evidence="4" id="KW-1185">Reference proteome</keyword>
<keyword evidence="1" id="KW-0175">Coiled coil</keyword>
<name>A0A856MAH1_9CYAN</name>
<feature type="coiled-coil region" evidence="1">
    <location>
        <begin position="317"/>
        <end position="344"/>
    </location>
</feature>
<dbReference type="Proteomes" id="UP000503129">
    <property type="component" value="Chromosome"/>
</dbReference>
<dbReference type="InterPro" id="IPR050452">
    <property type="entry name" value="Metacaspase"/>
</dbReference>
<proteinExistence type="predicted"/>
<dbReference type="SUPFAM" id="SSF52129">
    <property type="entry name" value="Caspase-like"/>
    <property type="match status" value="1"/>
</dbReference>
<evidence type="ECO:0000259" key="2">
    <source>
        <dbReference type="Pfam" id="PF00656"/>
    </source>
</evidence>
<sequence>MTNLTFANGYALLIGVGADLGITVKDATALRDVLVNPNQAAYPPNQVNLLTETSATRQHILKAFDQLIAQVNQNVDASVIIYYSGHGGRIKRTNEYFLVPYGYDPSQRGDTAISGLEFTQKIEAIKARKLVVLLDCCHAGGVPALKEAGETFVKSPVPPDLLDILGTGSGRVVVASSREDEYSYTGQPYSAFTDCLLEALQGKAAVNKDGYARILDVMIYLFDQVPKRASGPQHPFVNKVLDLGDNFPLCYYAGGSKFLPGETPVAEVNSTTSSLRAGQKRRLAQKQDTLQAEWDLRSEKVKRMRDALAIETGTAVKFQLEKQLLDEEAQLARLGDELDEMEQALQ</sequence>
<dbReference type="InterPro" id="IPR011600">
    <property type="entry name" value="Pept_C14_caspase"/>
</dbReference>
<dbReference type="GO" id="GO:0006508">
    <property type="term" value="P:proteolysis"/>
    <property type="evidence" value="ECO:0007669"/>
    <property type="project" value="InterPro"/>
</dbReference>
<feature type="domain" description="Peptidase C14 caspase" evidence="2">
    <location>
        <begin position="9"/>
        <end position="215"/>
    </location>
</feature>
<dbReference type="EMBL" id="CP030118">
    <property type="protein sequence ID" value="QDL07738.1"/>
    <property type="molecule type" value="Genomic_DNA"/>
</dbReference>